<accession>F9YAW6</accession>
<reference evidence="2 3" key="1">
    <citation type="journal article" date="2011" name="J. Bacteriol.">
        <title>Complete genome sequence of the industrial strain Ketogulonicigenium vulgare WSH-001.</title>
        <authorList>
            <person name="Liu L."/>
            <person name="Li Y."/>
            <person name="Zhang J."/>
            <person name="Zhou Z."/>
            <person name="Liu J."/>
            <person name="Li X."/>
            <person name="Zhou J."/>
            <person name="Du G."/>
            <person name="Wang L."/>
            <person name="Chen J."/>
        </authorList>
    </citation>
    <scope>NUCLEOTIDE SEQUENCE [LARGE SCALE GENOMIC DNA]</scope>
    <source>
        <strain evidence="2 3">WSH-001</strain>
        <plasmid evidence="3">pKVU_100</plasmid>
    </source>
</reference>
<evidence type="ECO:0000259" key="1">
    <source>
        <dbReference type="Pfam" id="PF05239"/>
    </source>
</evidence>
<keyword evidence="2" id="KW-0614">Plasmid</keyword>
<proteinExistence type="predicted"/>
<keyword evidence="3" id="KW-1185">Reference proteome</keyword>
<protein>
    <submittedName>
        <fullName evidence="2">PRC-barrel domain protein</fullName>
    </submittedName>
</protein>
<evidence type="ECO:0000313" key="3">
    <source>
        <dbReference type="Proteomes" id="UP000000692"/>
    </source>
</evidence>
<sequence>MSSPVTSYNPAEASHLLSAVDEIKGTKVFSPAGDDLGHIDDVMIDATSGKVVYGVLQFGGFLGIGSDYHPIPFGKLTYDQARHGYTTNLTKEELEGAPRYSDDWRTNREWQQQSYDYFGVAPYWP</sequence>
<dbReference type="KEGG" id="kvl:KVU_PA0098"/>
<dbReference type="HOGENOM" id="CLU_108884_2_0_5"/>
<dbReference type="SUPFAM" id="SSF50346">
    <property type="entry name" value="PRC-barrel domain"/>
    <property type="match status" value="1"/>
</dbReference>
<evidence type="ECO:0000313" key="2">
    <source>
        <dbReference type="EMBL" id="AEM42518.1"/>
    </source>
</evidence>
<dbReference type="Proteomes" id="UP000000692">
    <property type="component" value="Plasmid 1"/>
</dbReference>
<feature type="domain" description="PRC-barrel" evidence="1">
    <location>
        <begin position="20"/>
        <end position="93"/>
    </location>
</feature>
<organism evidence="2 3">
    <name type="scientific">Ketogulonicigenium vulgare (strain WSH-001)</name>
    <dbReference type="NCBI Taxonomy" id="759362"/>
    <lineage>
        <taxon>Bacteria</taxon>
        <taxon>Pseudomonadati</taxon>
        <taxon>Pseudomonadota</taxon>
        <taxon>Alphaproteobacteria</taxon>
        <taxon>Rhodobacterales</taxon>
        <taxon>Roseobacteraceae</taxon>
        <taxon>Ketogulonicigenium</taxon>
    </lineage>
</organism>
<dbReference type="RefSeq" id="WP_013368445.1">
    <property type="nucleotide sequence ID" value="NC_017386.1"/>
</dbReference>
<gene>
    <name evidence="2" type="ordered locus">KVU_PA0098</name>
</gene>
<dbReference type="Gene3D" id="2.30.30.240">
    <property type="entry name" value="PRC-barrel domain"/>
    <property type="match status" value="1"/>
</dbReference>
<dbReference type="PANTHER" id="PTHR36505">
    <property type="entry name" value="BLR1072 PROTEIN"/>
    <property type="match status" value="1"/>
</dbReference>
<dbReference type="Pfam" id="PF05239">
    <property type="entry name" value="PRC"/>
    <property type="match status" value="1"/>
</dbReference>
<dbReference type="AlphaFoldDB" id="F9YAW6"/>
<dbReference type="EMBL" id="CP002019">
    <property type="protein sequence ID" value="AEM42518.1"/>
    <property type="molecule type" value="Genomic_DNA"/>
</dbReference>
<name>F9YAW6_KETVW</name>
<dbReference type="OrthoDB" id="7274881at2"/>
<dbReference type="InterPro" id="IPR027275">
    <property type="entry name" value="PRC-brl_dom"/>
</dbReference>
<dbReference type="PANTHER" id="PTHR36505:SF1">
    <property type="entry name" value="BLR1072 PROTEIN"/>
    <property type="match status" value="1"/>
</dbReference>
<geneLocation type="plasmid" evidence="3">
    <name>pKVU_100</name>
</geneLocation>
<dbReference type="InterPro" id="IPR011033">
    <property type="entry name" value="PRC_barrel-like_sf"/>
</dbReference>